<keyword evidence="3" id="KW-1185">Reference proteome</keyword>
<dbReference type="Gene3D" id="2.30.140.50">
    <property type="entry name" value="Protein of unknown function DUF2790"/>
    <property type="match status" value="1"/>
</dbReference>
<dbReference type="AlphaFoldDB" id="A0A562QN17"/>
<dbReference type="EMBL" id="VLKY01000002">
    <property type="protein sequence ID" value="TWI57456.1"/>
    <property type="molecule type" value="Genomic_DNA"/>
</dbReference>
<evidence type="ECO:0000313" key="3">
    <source>
        <dbReference type="Proteomes" id="UP000316905"/>
    </source>
</evidence>
<dbReference type="Pfam" id="PF10976">
    <property type="entry name" value="DUF2790"/>
    <property type="match status" value="1"/>
</dbReference>
<proteinExistence type="predicted"/>
<dbReference type="InterPro" id="IPR021245">
    <property type="entry name" value="DUF2790"/>
</dbReference>
<dbReference type="Proteomes" id="UP000316905">
    <property type="component" value="Unassembled WGS sequence"/>
</dbReference>
<gene>
    <name evidence="2" type="ORF">IQ22_00672</name>
</gene>
<protein>
    <submittedName>
        <fullName evidence="2">Uncharacterized protein DUF2790</fullName>
    </submittedName>
</protein>
<accession>A0A562QN17</accession>
<reference evidence="2 3" key="1">
    <citation type="journal article" date="2015" name="Stand. Genomic Sci.">
        <title>Genomic Encyclopedia of Bacterial and Archaeal Type Strains, Phase III: the genomes of soil and plant-associated and newly described type strains.</title>
        <authorList>
            <person name="Whitman W.B."/>
            <person name="Woyke T."/>
            <person name="Klenk H.P."/>
            <person name="Zhou Y."/>
            <person name="Lilburn T.G."/>
            <person name="Beck B.J."/>
            <person name="De Vos P."/>
            <person name="Vandamme P."/>
            <person name="Eisen J.A."/>
            <person name="Garrity G."/>
            <person name="Hugenholtz P."/>
            <person name="Kyrpides N.C."/>
        </authorList>
    </citation>
    <scope>NUCLEOTIDE SEQUENCE [LARGE SCALE GENOMIC DNA]</scope>
    <source>
        <strain evidence="2 3">CGMCC 1.6858</strain>
    </source>
</reference>
<dbReference type="OrthoDB" id="6903763at2"/>
<organism evidence="2 3">
    <name type="scientific">Pseudomonas duriflava</name>
    <dbReference type="NCBI Taxonomy" id="459528"/>
    <lineage>
        <taxon>Bacteria</taxon>
        <taxon>Pseudomonadati</taxon>
        <taxon>Pseudomonadota</taxon>
        <taxon>Gammaproteobacteria</taxon>
        <taxon>Pseudomonadales</taxon>
        <taxon>Pseudomonadaceae</taxon>
        <taxon>Pseudomonas</taxon>
    </lineage>
</organism>
<feature type="chain" id="PRO_5022027899" evidence="1">
    <location>
        <begin position="23"/>
        <end position="83"/>
    </location>
</feature>
<comment type="caution">
    <text evidence="2">The sequence shown here is derived from an EMBL/GenBank/DDBJ whole genome shotgun (WGS) entry which is preliminary data.</text>
</comment>
<keyword evidence="1" id="KW-0732">Signal</keyword>
<name>A0A562QN17_9PSED</name>
<sequence>MKRLTTLFAAACATLTVSLAHAAEHPVVEQYTYSTQLDIAKVIDLEQPADVCSVVPVHMTYEDHQGQRHTIEYSVMGTGCTNN</sequence>
<evidence type="ECO:0000256" key="1">
    <source>
        <dbReference type="SAM" id="SignalP"/>
    </source>
</evidence>
<dbReference type="RefSeq" id="WP_145138002.1">
    <property type="nucleotide sequence ID" value="NZ_VLKY01000002.1"/>
</dbReference>
<evidence type="ECO:0000313" key="2">
    <source>
        <dbReference type="EMBL" id="TWI57456.1"/>
    </source>
</evidence>
<feature type="signal peptide" evidence="1">
    <location>
        <begin position="1"/>
        <end position="22"/>
    </location>
</feature>